<keyword evidence="2" id="KW-1185">Reference proteome</keyword>
<organism evidence="1 2">
    <name type="scientific">Lactiplantibacillus daowaiensis</name>
    <dbReference type="NCBI Taxonomy" id="2559918"/>
    <lineage>
        <taxon>Bacteria</taxon>
        <taxon>Bacillati</taxon>
        <taxon>Bacillota</taxon>
        <taxon>Bacilli</taxon>
        <taxon>Lactobacillales</taxon>
        <taxon>Lactobacillaceae</taxon>
        <taxon>Lactiplantibacillus</taxon>
    </lineage>
</organism>
<sequence>MMGMRVIRIAVKLDKLFNPKQMQVIKQELTSQEWKLMINYGAVRSGKTFVDNFVFLFEVRHAAEVAKRLKIAEPLYILAGVSSKSIYNNILVELRNTFGLTFKFDKHNSFAVKFSGLPPVTVVQAFTGSIAGLGSVRGMTAMGAYVNEISMANEEVFVEIRHRCSRPGARVVGDTNPDIPTHWLKTKYIDDDSPRIISNHFTIDDNPRLDPDYVASLKETTPSGMFYERAINGEWTAGEGLVYGDFDKNKNIITDEAFHERTKDKRLHYYASVDFGFEHKGVMAVHADDEDGNTYLVKVVTKQFKQIEYWSEIANQICKEFGRGIAFHCDSARPDHVAHLQDDGFNADNAFKGRLSGIEIIAGKIKARHYLVLKSVADDADNHFLDELYQYVWDKATGLPVKLNDDVMDTVRYGVATEVMNVRNDAINPEPDYEEQNTYLVDEGLVDPDDPWI</sequence>
<dbReference type="InterPro" id="IPR027417">
    <property type="entry name" value="P-loop_NTPase"/>
</dbReference>
<dbReference type="EMBL" id="JBHSSC010000009">
    <property type="protein sequence ID" value="MFC6180337.1"/>
    <property type="molecule type" value="Genomic_DNA"/>
</dbReference>
<evidence type="ECO:0000313" key="2">
    <source>
        <dbReference type="Proteomes" id="UP001596282"/>
    </source>
</evidence>
<dbReference type="Gene3D" id="3.40.50.300">
    <property type="entry name" value="P-loop containing nucleotide triphosphate hydrolases"/>
    <property type="match status" value="1"/>
</dbReference>
<proteinExistence type="predicted"/>
<reference evidence="2" key="1">
    <citation type="journal article" date="2019" name="Int. J. Syst. Evol. Microbiol.">
        <title>The Global Catalogue of Microorganisms (GCM) 10K type strain sequencing project: providing services to taxonomists for standard genome sequencing and annotation.</title>
        <authorList>
            <consortium name="The Broad Institute Genomics Platform"/>
            <consortium name="The Broad Institute Genome Sequencing Center for Infectious Disease"/>
            <person name="Wu L."/>
            <person name="Ma J."/>
        </authorList>
    </citation>
    <scope>NUCLEOTIDE SEQUENCE [LARGE SCALE GENOMIC DNA]</scope>
    <source>
        <strain evidence="2">CCM 8933</strain>
    </source>
</reference>
<accession>A0ABW1RXY4</accession>
<evidence type="ECO:0000313" key="1">
    <source>
        <dbReference type="EMBL" id="MFC6180337.1"/>
    </source>
</evidence>
<dbReference type="Pfam" id="PF03237">
    <property type="entry name" value="Terminase_6N"/>
    <property type="match status" value="1"/>
</dbReference>
<comment type="caution">
    <text evidence="1">The sequence shown here is derived from an EMBL/GenBank/DDBJ whole genome shotgun (WGS) entry which is preliminary data.</text>
</comment>
<gene>
    <name evidence="1" type="ORF">ACFP5Y_03775</name>
</gene>
<dbReference type="Proteomes" id="UP001596282">
    <property type="component" value="Unassembled WGS sequence"/>
</dbReference>
<name>A0ABW1RXY4_9LACO</name>
<dbReference type="Gene3D" id="3.30.420.280">
    <property type="match status" value="1"/>
</dbReference>
<protein>
    <submittedName>
        <fullName evidence="1">Terminase large subunit domain-containing protein</fullName>
    </submittedName>
</protein>
<dbReference type="RefSeq" id="WP_223876597.1">
    <property type="nucleotide sequence ID" value="NZ_BJDJ01000003.1"/>
</dbReference>